<evidence type="ECO:0000313" key="2">
    <source>
        <dbReference type="Proteomes" id="UP000199623"/>
    </source>
</evidence>
<protein>
    <submittedName>
        <fullName evidence="1">Polyketide cyclase / dehydrase and lipid transport</fullName>
    </submittedName>
</protein>
<reference evidence="2" key="1">
    <citation type="submission" date="2016-10" db="EMBL/GenBank/DDBJ databases">
        <authorList>
            <person name="Varghese N."/>
            <person name="Submissions S."/>
        </authorList>
    </citation>
    <scope>NUCLEOTIDE SEQUENCE [LARGE SCALE GENOMIC DNA]</scope>
    <source>
        <strain evidence="2">CGMCC 4.3506</strain>
    </source>
</reference>
<name>A0A1G7R493_9PSEU</name>
<dbReference type="Pfam" id="PF10604">
    <property type="entry name" value="Polyketide_cyc2"/>
    <property type="match status" value="1"/>
</dbReference>
<dbReference type="Gene3D" id="3.30.530.20">
    <property type="match status" value="1"/>
</dbReference>
<dbReference type="EMBL" id="FNCC01000005">
    <property type="protein sequence ID" value="SDG05596.1"/>
    <property type="molecule type" value="Genomic_DNA"/>
</dbReference>
<dbReference type="InterPro" id="IPR023393">
    <property type="entry name" value="START-like_dom_sf"/>
</dbReference>
<keyword evidence="2" id="KW-1185">Reference proteome</keyword>
<dbReference type="Proteomes" id="UP000199623">
    <property type="component" value="Unassembled WGS sequence"/>
</dbReference>
<proteinExistence type="predicted"/>
<accession>A0A1G7R493</accession>
<dbReference type="STRING" id="200378.SAMN05216553_105105"/>
<dbReference type="SUPFAM" id="SSF55961">
    <property type="entry name" value="Bet v1-like"/>
    <property type="match status" value="1"/>
</dbReference>
<evidence type="ECO:0000313" key="1">
    <source>
        <dbReference type="EMBL" id="SDG05596.1"/>
    </source>
</evidence>
<sequence length="134" mass="14710">MPADAEAVFDVVSDLDNLTTWLPGSVEVELSGPNLIKLWLPRRTGDLEVERRIDIDWDRLRIRWGSETNSSCSGSLRVLRLAPGRSAVSVTLSGPPGTARSTVSAWIEESLEALELVIATERRNGGMVHQVARC</sequence>
<gene>
    <name evidence="1" type="ORF">SAMN05216553_105105</name>
</gene>
<dbReference type="InterPro" id="IPR019587">
    <property type="entry name" value="Polyketide_cyclase/dehydratase"/>
</dbReference>
<dbReference type="AlphaFoldDB" id="A0A1G7R493"/>
<organism evidence="1 2">
    <name type="scientific">Lentzea fradiae</name>
    <dbReference type="NCBI Taxonomy" id="200378"/>
    <lineage>
        <taxon>Bacteria</taxon>
        <taxon>Bacillati</taxon>
        <taxon>Actinomycetota</taxon>
        <taxon>Actinomycetes</taxon>
        <taxon>Pseudonocardiales</taxon>
        <taxon>Pseudonocardiaceae</taxon>
        <taxon>Lentzea</taxon>
    </lineage>
</organism>